<keyword evidence="5" id="KW-1185">Reference proteome</keyword>
<dbReference type="GO" id="GO:0005739">
    <property type="term" value="C:mitochondrion"/>
    <property type="evidence" value="ECO:0007669"/>
    <property type="project" value="UniProtKB-ARBA"/>
</dbReference>
<protein>
    <recommendedName>
        <fullName evidence="3">DUF155 domain-containing protein</fullName>
    </recommendedName>
</protein>
<comment type="similarity">
    <text evidence="1">Belongs to the RMD1/sif2 family.</text>
</comment>
<dbReference type="EMBL" id="JALLBG020000162">
    <property type="protein sequence ID" value="KAL3761035.1"/>
    <property type="molecule type" value="Genomic_DNA"/>
</dbReference>
<comment type="caution">
    <text evidence="4">The sequence shown here is derived from an EMBL/GenBank/DDBJ whole genome shotgun (WGS) entry which is preliminary data.</text>
</comment>
<feature type="domain" description="DUF155" evidence="3">
    <location>
        <begin position="385"/>
        <end position="559"/>
    </location>
</feature>
<dbReference type="Proteomes" id="UP001530293">
    <property type="component" value="Unassembled WGS sequence"/>
</dbReference>
<dbReference type="InterPro" id="IPR051624">
    <property type="entry name" value="RMD1/Sad1-interacting"/>
</dbReference>
<dbReference type="AlphaFoldDB" id="A0ABD3MAA2"/>
<dbReference type="InterPro" id="IPR003734">
    <property type="entry name" value="DUF155"/>
</dbReference>
<sequence>MSALRVGLLGRAPVSSSYAAIHRKGHRARATALPLPSQLGVNNKRGCVVGTQACGNHKDRRIQIYPIIATHQFSTSPPSIAPSTAQVVTSEMPSLSGDEVPTTSNASSIDLGSTQWSRLEQSNYFLGHRKILRVREKSTKQLRSTGEIGIEEQKQYLNGYKYRLLATPQLTNNLITLPEPSQEITPASTDIPTTSQMSEKEIFDIRLLQQQYASDADRIGSSQHLSTEFNDTPSLRWLRRLFNDLGYSPTETSAPHYSQPISQNSLRSRRSSSIALEEMMNSDSYTGSLPDERQNPDDEEEISDRIRVRSVQAASSIDVVAVLSKVFGGGVARTSQYTPQHPLSDFFASSPPLRHVFGRTNIIIQLSPPPANGHPSLSHSVPRYVAIYRFGAVVFFNLTTKEASRVLEQVKKYAVNPISVGFERREHFEVALQPHLETATGKITADRAMVRELDMNTVGIVSNIMGQTVALDWHNDTVDELLAKFSNVNSSVEKTGSFTSIERNTLFQVVARNNSLFIDMVGKLGIKDRSDTAWHLSQYEGLHEGMRKEFELDERFRNVEFKLDLIQQNAKFFLEVLHAQKSNALEWVIIVLISFECGLMILDMSGLGTELRSAWPFF</sequence>
<evidence type="ECO:0000313" key="4">
    <source>
        <dbReference type="EMBL" id="KAL3761035.1"/>
    </source>
</evidence>
<proteinExistence type="inferred from homology"/>
<accession>A0ABD3MAA2</accession>
<evidence type="ECO:0000256" key="2">
    <source>
        <dbReference type="SAM" id="MobiDB-lite"/>
    </source>
</evidence>
<dbReference type="Pfam" id="PF02582">
    <property type="entry name" value="DUF155"/>
    <property type="match status" value="1"/>
</dbReference>
<organism evidence="4 5">
    <name type="scientific">Discostella pseudostelligera</name>
    <dbReference type="NCBI Taxonomy" id="259834"/>
    <lineage>
        <taxon>Eukaryota</taxon>
        <taxon>Sar</taxon>
        <taxon>Stramenopiles</taxon>
        <taxon>Ochrophyta</taxon>
        <taxon>Bacillariophyta</taxon>
        <taxon>Coscinodiscophyceae</taxon>
        <taxon>Thalassiosirophycidae</taxon>
        <taxon>Stephanodiscales</taxon>
        <taxon>Stephanodiscaceae</taxon>
        <taxon>Discostella</taxon>
    </lineage>
</organism>
<gene>
    <name evidence="4" type="ORF">ACHAWU_001824</name>
</gene>
<dbReference type="PANTHER" id="PTHR16255:SF6">
    <property type="entry name" value="PROTEIN RETARDED ROOT GROWTH-LIKE"/>
    <property type="match status" value="1"/>
</dbReference>
<reference evidence="4 5" key="1">
    <citation type="submission" date="2024-10" db="EMBL/GenBank/DDBJ databases">
        <title>Updated reference genomes for cyclostephanoid diatoms.</title>
        <authorList>
            <person name="Roberts W.R."/>
            <person name="Alverson A.J."/>
        </authorList>
    </citation>
    <scope>NUCLEOTIDE SEQUENCE [LARGE SCALE GENOMIC DNA]</scope>
    <source>
        <strain evidence="4 5">AJA232-27</strain>
    </source>
</reference>
<name>A0ABD3MAA2_9STRA</name>
<evidence type="ECO:0000313" key="5">
    <source>
        <dbReference type="Proteomes" id="UP001530293"/>
    </source>
</evidence>
<feature type="compositionally biased region" description="Polar residues" evidence="2">
    <location>
        <begin position="249"/>
        <end position="264"/>
    </location>
</feature>
<dbReference type="PANTHER" id="PTHR16255">
    <property type="entry name" value="REQUIRED FOR MEIOTIC NUCLEAR DIVISION PROTEIN 1 HOMOLOG"/>
    <property type="match status" value="1"/>
</dbReference>
<feature type="region of interest" description="Disordered" evidence="2">
    <location>
        <begin position="249"/>
        <end position="301"/>
    </location>
</feature>
<evidence type="ECO:0000259" key="3">
    <source>
        <dbReference type="Pfam" id="PF02582"/>
    </source>
</evidence>
<evidence type="ECO:0000256" key="1">
    <source>
        <dbReference type="ARBA" id="ARBA00008306"/>
    </source>
</evidence>